<keyword evidence="6" id="KW-0119">Carbohydrate metabolism</keyword>
<dbReference type="InterPro" id="IPR036396">
    <property type="entry name" value="Cyt_P450_sf"/>
</dbReference>
<dbReference type="SUPFAM" id="SSF48264">
    <property type="entry name" value="Cytochrome P450"/>
    <property type="match status" value="1"/>
</dbReference>
<sequence length="969" mass="109227">MKSSPTLYPRRHTELSLRPRGDYLCLPSSSSAGFVWYPQGFKASTSSAYRTIMTTSSSQSPWTLWIAGLSVGITLYGVYVRQTTKQSRLQLPPGPKKLPLIGNLLDVPPWQPWKKYMEWAREYDSDILHLDIAGQSLIILSSVEATKDLLEKRSGRYSDRARLPMCVELMGYDYNVAMMKYGTEWRANRRLMNQDFGSATRARIFRPVQLGAVHNLLKRFLRLEDRADASGNSEFDDWMSASRRWAAEMTMKIAYGINLREDDDPYVELAENAVRTLSDAGVPGKYLVDAFPLLKYVPSWLPGAGFKRDAARWRVFAQGIADAPFEETKRQIADGTAPSSFVADKLAALHALKSPFYTPETVRSMAGTMYLGGADTTVAALATFVLAMIANPEAMRRAQAEIDLVTGGHGKRLPDYGDYDEGRMPYVEAVVKEVLRWQNVGPIEGMPAIHIDIARTIAPVDPRIYGGFTEHMGRCIYGGIYDDPDNKARPELLDERGFRKDVLEALKELKVPVVRYPGGNFVSAYRWQDGVGPKPLRPRRPELAWLNEESNQFGTDEFIEWCRELGAEPFICLNMGTGTLQDALAWLEYCNSSANTYYANLRRQNGHSEPYGVKYWALGNEMWGPWQIGQMSAEDYAKTAFQWAKALRLLDPSIKLISCGNNGVTDWDRVVLKTLAPVVDYHSLHRYTGRKGVHDINVMGPPAAEKGIEITKSLIDLALIEHGLSKELTICFDEWNMWDPNGIPGEEGQEQPYDLSDALGVASWLNIFVRKADIVKMANIAQSVNVLSPIITSPSGLYKQTIYHPLKLFATLMHGTSLDVFVSSSDNDEDEFYTGETDPAFIAHLAKHTPPSKRPTRWIDVSAVLATSEDDESKRELRVAVVNKHAERRYRVPLRLSLGRGGRKPEPAVKKEVTIHEVWHEHLSAENDWEEPERVRVRTTREALDRNEEGELVLEVKEHSFVLLVLELE</sequence>
<feature type="transmembrane region" description="Helical" evidence="9">
    <location>
        <begin position="369"/>
        <end position="390"/>
    </location>
</feature>
<dbReference type="GO" id="GO:0046556">
    <property type="term" value="F:alpha-L-arabinofuranosidase activity"/>
    <property type="evidence" value="ECO:0007669"/>
    <property type="project" value="UniProtKB-EC"/>
</dbReference>
<dbReference type="Pfam" id="PF00067">
    <property type="entry name" value="p450"/>
    <property type="match status" value="1"/>
</dbReference>
<dbReference type="PRINTS" id="PR00463">
    <property type="entry name" value="EP450I"/>
</dbReference>
<organism evidence="11 12">
    <name type="scientific">Mycena chlorophos</name>
    <name type="common">Agaric fungus</name>
    <name type="synonym">Agaricus chlorophos</name>
    <dbReference type="NCBI Taxonomy" id="658473"/>
    <lineage>
        <taxon>Eukaryota</taxon>
        <taxon>Fungi</taxon>
        <taxon>Dikarya</taxon>
        <taxon>Basidiomycota</taxon>
        <taxon>Agaricomycotina</taxon>
        <taxon>Agaricomycetes</taxon>
        <taxon>Agaricomycetidae</taxon>
        <taxon>Agaricales</taxon>
        <taxon>Marasmiineae</taxon>
        <taxon>Mycenaceae</taxon>
        <taxon>Mycena</taxon>
    </lineage>
</organism>
<evidence type="ECO:0000256" key="2">
    <source>
        <dbReference type="ARBA" id="ARBA00004834"/>
    </source>
</evidence>
<evidence type="ECO:0000256" key="4">
    <source>
        <dbReference type="ARBA" id="ARBA00012670"/>
    </source>
</evidence>
<dbReference type="Gene3D" id="3.20.20.80">
    <property type="entry name" value="Glycosidases"/>
    <property type="match status" value="1"/>
</dbReference>
<dbReference type="GO" id="GO:0005506">
    <property type="term" value="F:iron ion binding"/>
    <property type="evidence" value="ECO:0007669"/>
    <property type="project" value="InterPro"/>
</dbReference>
<comment type="caution">
    <text evidence="11">The sequence shown here is derived from an EMBL/GenBank/DDBJ whole genome shotgun (WGS) entry which is preliminary data.</text>
</comment>
<gene>
    <name evidence="11" type="ORF">HMN09_00848900</name>
</gene>
<reference evidence="11" key="1">
    <citation type="submission" date="2020-05" db="EMBL/GenBank/DDBJ databases">
        <title>Mycena genomes resolve the evolution of fungal bioluminescence.</title>
        <authorList>
            <person name="Tsai I.J."/>
        </authorList>
    </citation>
    <scope>NUCLEOTIDE SEQUENCE</scope>
    <source>
        <strain evidence="11">110903Hualien_Pintung</strain>
    </source>
</reference>
<proteinExistence type="inferred from homology"/>
<protein>
    <recommendedName>
        <fullName evidence="4">non-reducing end alpha-L-arabinofuranosidase</fullName>
        <ecNumber evidence="4">3.2.1.55</ecNumber>
    </recommendedName>
</protein>
<dbReference type="Pfam" id="PF22848">
    <property type="entry name" value="ASD1_dom"/>
    <property type="match status" value="1"/>
</dbReference>
<dbReference type="Pfam" id="PF06964">
    <property type="entry name" value="Alpha-L-AF_C"/>
    <property type="match status" value="1"/>
</dbReference>
<evidence type="ECO:0000256" key="7">
    <source>
        <dbReference type="ARBA" id="ARBA00023295"/>
    </source>
</evidence>
<evidence type="ECO:0000256" key="1">
    <source>
        <dbReference type="ARBA" id="ARBA00001462"/>
    </source>
</evidence>
<dbReference type="EMBL" id="JACAZE010000011">
    <property type="protein sequence ID" value="KAF7304466.1"/>
    <property type="molecule type" value="Genomic_DNA"/>
</dbReference>
<evidence type="ECO:0000256" key="6">
    <source>
        <dbReference type="ARBA" id="ARBA00023277"/>
    </source>
</evidence>
<dbReference type="EC" id="3.2.1.55" evidence="4"/>
<evidence type="ECO:0000256" key="8">
    <source>
        <dbReference type="ARBA" id="ARBA00037415"/>
    </source>
</evidence>
<evidence type="ECO:0000256" key="9">
    <source>
        <dbReference type="SAM" id="Phobius"/>
    </source>
</evidence>
<dbReference type="Proteomes" id="UP000613580">
    <property type="component" value="Unassembled WGS sequence"/>
</dbReference>
<dbReference type="GO" id="GO:0046373">
    <property type="term" value="P:L-arabinose metabolic process"/>
    <property type="evidence" value="ECO:0007669"/>
    <property type="project" value="InterPro"/>
</dbReference>
<comment type="function">
    <text evidence="8">Alpha-L-arabinofuranosidase involved in the degradation of arabinoxylan, a major component of plant hemicellulose. Acts only on small linear 1,5-alpha-linked L-arabinofuranosyl oligosaccharides.</text>
</comment>
<dbReference type="InterPro" id="IPR013780">
    <property type="entry name" value="Glyco_hydro_b"/>
</dbReference>
<evidence type="ECO:0000313" key="11">
    <source>
        <dbReference type="EMBL" id="KAF7304466.1"/>
    </source>
</evidence>
<keyword evidence="9" id="KW-1133">Transmembrane helix</keyword>
<name>A0A8H6STJ6_MYCCL</name>
<dbReference type="GO" id="GO:0016705">
    <property type="term" value="F:oxidoreductase activity, acting on paired donors, with incorporation or reduction of molecular oxygen"/>
    <property type="evidence" value="ECO:0007669"/>
    <property type="project" value="InterPro"/>
</dbReference>
<comment type="catalytic activity">
    <reaction evidence="1">
        <text>Hydrolysis of terminal non-reducing alpha-L-arabinofuranoside residues in alpha-L-arabinosides.</text>
        <dbReference type="EC" id="3.2.1.55"/>
    </reaction>
</comment>
<comment type="pathway">
    <text evidence="2">Glycan metabolism; L-arabinan degradation.</text>
</comment>
<evidence type="ECO:0000256" key="3">
    <source>
        <dbReference type="ARBA" id="ARBA00007186"/>
    </source>
</evidence>
<dbReference type="GO" id="GO:0004497">
    <property type="term" value="F:monooxygenase activity"/>
    <property type="evidence" value="ECO:0007669"/>
    <property type="project" value="InterPro"/>
</dbReference>
<keyword evidence="7" id="KW-0326">Glycosidase</keyword>
<dbReference type="PANTHER" id="PTHR43576">
    <property type="entry name" value="ALPHA-L-ARABINOFURANOSIDASE C-RELATED"/>
    <property type="match status" value="1"/>
</dbReference>
<dbReference type="GO" id="GO:0031222">
    <property type="term" value="P:arabinan catabolic process"/>
    <property type="evidence" value="ECO:0007669"/>
    <property type="project" value="UniProtKB-UniPathway"/>
</dbReference>
<dbReference type="InterPro" id="IPR055235">
    <property type="entry name" value="ASD1_cat"/>
</dbReference>
<evidence type="ECO:0000259" key="10">
    <source>
        <dbReference type="SMART" id="SM00813"/>
    </source>
</evidence>
<dbReference type="Gene3D" id="1.10.630.10">
    <property type="entry name" value="Cytochrome P450"/>
    <property type="match status" value="1"/>
</dbReference>
<feature type="domain" description="Alpha-L-arabinofuranosidase C-terminal" evidence="10">
    <location>
        <begin position="733"/>
        <end position="960"/>
    </location>
</feature>
<keyword evidence="9" id="KW-0472">Membrane</keyword>
<keyword evidence="9" id="KW-0812">Transmembrane</keyword>
<comment type="similarity">
    <text evidence="3">Belongs to the glycosyl hydrolase 51 family.</text>
</comment>
<dbReference type="SUPFAM" id="SSF51445">
    <property type="entry name" value="(Trans)glycosidases"/>
    <property type="match status" value="1"/>
</dbReference>
<dbReference type="AlphaFoldDB" id="A0A8H6STJ6"/>
<feature type="transmembrane region" description="Helical" evidence="9">
    <location>
        <begin position="62"/>
        <end position="80"/>
    </location>
</feature>
<keyword evidence="5 11" id="KW-0378">Hydrolase</keyword>
<dbReference type="InterPro" id="IPR002401">
    <property type="entry name" value="Cyt_P450_E_grp-I"/>
</dbReference>
<dbReference type="InterPro" id="IPR010720">
    <property type="entry name" value="Alpha-L-AF_C"/>
</dbReference>
<keyword evidence="12" id="KW-1185">Reference proteome</keyword>
<dbReference type="GO" id="GO:0020037">
    <property type="term" value="F:heme binding"/>
    <property type="evidence" value="ECO:0007669"/>
    <property type="project" value="InterPro"/>
</dbReference>
<dbReference type="SUPFAM" id="SSF51011">
    <property type="entry name" value="Glycosyl hydrolase domain"/>
    <property type="match status" value="1"/>
</dbReference>
<dbReference type="OrthoDB" id="3032304at2759"/>
<dbReference type="Gene3D" id="2.60.40.1180">
    <property type="entry name" value="Golgi alpha-mannosidase II"/>
    <property type="match status" value="1"/>
</dbReference>
<evidence type="ECO:0000256" key="5">
    <source>
        <dbReference type="ARBA" id="ARBA00022801"/>
    </source>
</evidence>
<dbReference type="UniPathway" id="UPA00667"/>
<evidence type="ECO:0000313" key="12">
    <source>
        <dbReference type="Proteomes" id="UP000613580"/>
    </source>
</evidence>
<dbReference type="SMART" id="SM00813">
    <property type="entry name" value="Alpha-L-AF_C"/>
    <property type="match status" value="1"/>
</dbReference>
<dbReference type="InterPro" id="IPR017853">
    <property type="entry name" value="GH"/>
</dbReference>
<dbReference type="PANTHER" id="PTHR43576:SF3">
    <property type="entry name" value="ALPHA-L-ARABINOFURANOSIDASE C"/>
    <property type="match status" value="1"/>
</dbReference>
<dbReference type="InterPro" id="IPR001128">
    <property type="entry name" value="Cyt_P450"/>
</dbReference>
<accession>A0A8H6STJ6</accession>